<keyword evidence="4 9" id="KW-0812">Transmembrane</keyword>
<feature type="domain" description="Ammonium transporter AmtB-like" evidence="10">
    <location>
        <begin position="43"/>
        <end position="451"/>
    </location>
</feature>
<keyword evidence="3 9" id="KW-0813">Transport</keyword>
<protein>
    <recommendedName>
        <fullName evidence="9">Ammonium transporter</fullName>
    </recommendedName>
</protein>
<evidence type="ECO:0000256" key="8">
    <source>
        <dbReference type="ARBA" id="ARBA00045370"/>
    </source>
</evidence>
<feature type="transmembrane region" description="Helical" evidence="9">
    <location>
        <begin position="356"/>
        <end position="378"/>
    </location>
</feature>
<reference evidence="11 12" key="1">
    <citation type="journal article" date="2014" name="Int. J. Syst. Evol. Microbiol.">
        <title>Thermococcus paralvinellae sp. nov. and Thermococcus cleftensis sp. nov. of hyperthermophilic heterotrophs from deep-sea hydrothermal vents.</title>
        <authorList>
            <person name="Hensley S.A."/>
            <person name="Jung J.H."/>
            <person name="Park C.S."/>
            <person name="Holden J.F."/>
        </authorList>
    </citation>
    <scope>NUCLEOTIDE SEQUENCE [LARGE SCALE GENOMIC DNA]</scope>
    <source>
        <strain evidence="11 12">ES1</strain>
    </source>
</reference>
<dbReference type="HOGENOM" id="CLU_000445_33_1_2"/>
<comment type="function">
    <text evidence="8">Involved in the uptake of ammonium/ammonia (NH(4)(+)/NH(3)). Transport is electrogenic.</text>
</comment>
<evidence type="ECO:0000256" key="7">
    <source>
        <dbReference type="ARBA" id="ARBA00023177"/>
    </source>
</evidence>
<dbReference type="Proteomes" id="UP000019027">
    <property type="component" value="Chromosome"/>
</dbReference>
<sequence>MRGANILFTIFVAILISGSFVLAGDPTGAETLKETPEAPVDFVWVLICGFLVMFMQAGFALLEAGFTRAKNVANVMMKNLMDFAVGSLAFFAVGFALMMGNDWHDLVGKSGWFLLGDAYDVSTIEIWFFMLVFCATAATIVSGAIAERPKFSTYLIYSAVVSAIIYPIYGHWLWGGGWLSSSEFMTKLGGGYGALDFAGSGVVHALGGYVALAAAMLLGPRIGKYDRHGNPRPIPGHNMAYAVIGTLILWFGWFGFNPGSTLSAHELRISIIAANTNLAAAAGAITAMLITWKKLGKPDVGMICNGAIGGLVAITAPCAWVTPWAAIIIGIVAGFIAVYGYWFLEKRGIDDVVGAVPVHGFNGTWGLIALGLFADGTYGVYTTEPPYVTGLLYGNAGFFVAQLISAVVNFLWAFGTGYILFYILKKTVGIRVSPEKEMLGLDIVEHATIAYPNFVSTEAVLLPTVKNGGEKE</sequence>
<dbReference type="EMBL" id="CP006965">
    <property type="protein sequence ID" value="AHF79891.1"/>
    <property type="molecule type" value="Genomic_DNA"/>
</dbReference>
<keyword evidence="5 9" id="KW-1133">Transmembrane helix</keyword>
<feature type="transmembrane region" description="Helical" evidence="9">
    <location>
        <begin position="302"/>
        <end position="320"/>
    </location>
</feature>
<feature type="transmembrane region" description="Helical" evidence="9">
    <location>
        <begin position="398"/>
        <end position="424"/>
    </location>
</feature>
<dbReference type="PANTHER" id="PTHR11730:SF6">
    <property type="entry name" value="AMMONIUM TRANSPORTER"/>
    <property type="match status" value="1"/>
</dbReference>
<dbReference type="InterPro" id="IPR018047">
    <property type="entry name" value="Ammonium_transpt_CS"/>
</dbReference>
<dbReference type="STRING" id="582419.TES1_0497"/>
<evidence type="ECO:0000313" key="11">
    <source>
        <dbReference type="EMBL" id="AHF79891.1"/>
    </source>
</evidence>
<feature type="transmembrane region" description="Helical" evidence="9">
    <location>
        <begin position="326"/>
        <end position="344"/>
    </location>
</feature>
<feature type="transmembrane region" description="Helical" evidence="9">
    <location>
        <begin position="154"/>
        <end position="174"/>
    </location>
</feature>
<accession>W0I1H5</accession>
<feature type="transmembrane region" description="Helical" evidence="9">
    <location>
        <begin position="83"/>
        <end position="101"/>
    </location>
</feature>
<evidence type="ECO:0000256" key="3">
    <source>
        <dbReference type="ARBA" id="ARBA00022448"/>
    </source>
</evidence>
<dbReference type="PROSITE" id="PS01219">
    <property type="entry name" value="AMMONIUM_TRANSP"/>
    <property type="match status" value="1"/>
</dbReference>
<dbReference type="GO" id="GO:0097272">
    <property type="term" value="P:ammonium homeostasis"/>
    <property type="evidence" value="ECO:0007669"/>
    <property type="project" value="TreeGrafter"/>
</dbReference>
<evidence type="ECO:0000313" key="12">
    <source>
        <dbReference type="Proteomes" id="UP000019027"/>
    </source>
</evidence>
<feature type="transmembrane region" description="Helical" evidence="9">
    <location>
        <begin position="194"/>
        <end position="218"/>
    </location>
</feature>
<dbReference type="KEGG" id="ths:TES1_0497"/>
<feature type="transmembrane region" description="Helical" evidence="9">
    <location>
        <begin position="268"/>
        <end position="290"/>
    </location>
</feature>
<comment type="subcellular location">
    <subcellularLocation>
        <location evidence="9">Cell membrane</location>
        <topology evidence="9">Multi-pass membrane protein</topology>
    </subcellularLocation>
    <subcellularLocation>
        <location evidence="1">Membrane</location>
        <topology evidence="1">Multi-pass membrane protein</topology>
    </subcellularLocation>
</comment>
<dbReference type="SUPFAM" id="SSF111352">
    <property type="entry name" value="Ammonium transporter"/>
    <property type="match status" value="1"/>
</dbReference>
<feature type="transmembrane region" description="Helical" evidence="9">
    <location>
        <begin position="239"/>
        <end position="256"/>
    </location>
</feature>
<dbReference type="NCBIfam" id="TIGR00836">
    <property type="entry name" value="amt"/>
    <property type="match status" value="1"/>
</dbReference>
<evidence type="ECO:0000256" key="1">
    <source>
        <dbReference type="ARBA" id="ARBA00004141"/>
    </source>
</evidence>
<evidence type="ECO:0000256" key="9">
    <source>
        <dbReference type="RuleBase" id="RU362002"/>
    </source>
</evidence>
<evidence type="ECO:0000256" key="4">
    <source>
        <dbReference type="ARBA" id="ARBA00022692"/>
    </source>
</evidence>
<evidence type="ECO:0000259" key="10">
    <source>
        <dbReference type="Pfam" id="PF00909"/>
    </source>
</evidence>
<dbReference type="Gene3D" id="1.10.3430.10">
    <property type="entry name" value="Ammonium transporter AmtB like domains"/>
    <property type="match status" value="1"/>
</dbReference>
<dbReference type="InterPro" id="IPR029020">
    <property type="entry name" value="Ammonium/urea_transptr"/>
</dbReference>
<feature type="transmembrane region" description="Helical" evidence="9">
    <location>
        <begin position="42"/>
        <end position="62"/>
    </location>
</feature>
<proteinExistence type="inferred from homology"/>
<keyword evidence="7 9" id="KW-0924">Ammonia transport</keyword>
<dbReference type="InterPro" id="IPR001905">
    <property type="entry name" value="Ammonium_transpt"/>
</dbReference>
<evidence type="ECO:0000256" key="6">
    <source>
        <dbReference type="ARBA" id="ARBA00023136"/>
    </source>
</evidence>
<dbReference type="Pfam" id="PF00909">
    <property type="entry name" value="Ammonium_transp"/>
    <property type="match status" value="1"/>
</dbReference>
<dbReference type="AlphaFoldDB" id="W0I1H5"/>
<comment type="similarity">
    <text evidence="2 9">Belongs to the ammonia transporter channel (TC 1.A.11.2) family.</text>
</comment>
<keyword evidence="6 9" id="KW-0472">Membrane</keyword>
<dbReference type="InterPro" id="IPR024041">
    <property type="entry name" value="NH4_transpt_AmtB-like_dom"/>
</dbReference>
<feature type="transmembrane region" description="Helical" evidence="9">
    <location>
        <begin position="121"/>
        <end position="142"/>
    </location>
</feature>
<dbReference type="GeneID" id="24907119"/>
<name>W0I1H5_9EURY</name>
<dbReference type="GO" id="GO:0005886">
    <property type="term" value="C:plasma membrane"/>
    <property type="evidence" value="ECO:0007669"/>
    <property type="project" value="UniProtKB-SubCell"/>
</dbReference>
<organism evidence="11 12">
    <name type="scientific">Thermococcus paralvinellae</name>
    <dbReference type="NCBI Taxonomy" id="582419"/>
    <lineage>
        <taxon>Archaea</taxon>
        <taxon>Methanobacteriati</taxon>
        <taxon>Methanobacteriota</taxon>
        <taxon>Thermococci</taxon>
        <taxon>Thermococcales</taxon>
        <taxon>Thermococcaceae</taxon>
        <taxon>Thermococcus</taxon>
    </lineage>
</organism>
<keyword evidence="12" id="KW-1185">Reference proteome</keyword>
<evidence type="ECO:0000256" key="2">
    <source>
        <dbReference type="ARBA" id="ARBA00005887"/>
    </source>
</evidence>
<dbReference type="PANTHER" id="PTHR11730">
    <property type="entry name" value="AMMONIUM TRANSPORTER"/>
    <property type="match status" value="1"/>
</dbReference>
<dbReference type="RefSeq" id="WP_084340008.1">
    <property type="nucleotide sequence ID" value="NZ_CP006965.1"/>
</dbReference>
<gene>
    <name evidence="11" type="ORF">TES1_0497</name>
</gene>
<dbReference type="GO" id="GO:0008519">
    <property type="term" value="F:ammonium channel activity"/>
    <property type="evidence" value="ECO:0007669"/>
    <property type="project" value="InterPro"/>
</dbReference>
<evidence type="ECO:0000256" key="5">
    <source>
        <dbReference type="ARBA" id="ARBA00022989"/>
    </source>
</evidence>